<gene>
    <name evidence="1" type="ORF">XNOV1_A009588</name>
</gene>
<name>A0AAV1GIL8_XYRNO</name>
<evidence type="ECO:0000313" key="1">
    <source>
        <dbReference type="EMBL" id="CAJ1073896.1"/>
    </source>
</evidence>
<evidence type="ECO:0000313" key="2">
    <source>
        <dbReference type="Proteomes" id="UP001178508"/>
    </source>
</evidence>
<sequence>MESSPNYPSANIKHLHPGAALIRSFVGGITRVKPSTARSDGNGLLELGRFKGLFATAKCGGPTSREGLETTSLLAPHCVLVKVVQPHCLTKLGSDLGSIKEKFSSNEVHVGACLCVCSFGIRKSLGQSKERAQVRRKEKEKEEERRWKMKSWEMEGSLNAPHLTETEAALWREDRPPLPLTPGVLGCPGKADGSDSCSMGGILCVYFYL</sequence>
<protein>
    <submittedName>
        <fullName evidence="1">Uncharacterized protein</fullName>
    </submittedName>
</protein>
<dbReference type="Proteomes" id="UP001178508">
    <property type="component" value="Chromosome 15"/>
</dbReference>
<organism evidence="1 2">
    <name type="scientific">Xyrichtys novacula</name>
    <name type="common">Pearly razorfish</name>
    <name type="synonym">Hemipteronotus novacula</name>
    <dbReference type="NCBI Taxonomy" id="13765"/>
    <lineage>
        <taxon>Eukaryota</taxon>
        <taxon>Metazoa</taxon>
        <taxon>Chordata</taxon>
        <taxon>Craniata</taxon>
        <taxon>Vertebrata</taxon>
        <taxon>Euteleostomi</taxon>
        <taxon>Actinopterygii</taxon>
        <taxon>Neopterygii</taxon>
        <taxon>Teleostei</taxon>
        <taxon>Neoteleostei</taxon>
        <taxon>Acanthomorphata</taxon>
        <taxon>Eupercaria</taxon>
        <taxon>Labriformes</taxon>
        <taxon>Labridae</taxon>
        <taxon>Xyrichtys</taxon>
    </lineage>
</organism>
<proteinExistence type="predicted"/>
<reference evidence="1" key="1">
    <citation type="submission" date="2023-08" db="EMBL/GenBank/DDBJ databases">
        <authorList>
            <person name="Alioto T."/>
            <person name="Alioto T."/>
            <person name="Gomez Garrido J."/>
        </authorList>
    </citation>
    <scope>NUCLEOTIDE SEQUENCE</scope>
</reference>
<accession>A0AAV1GIL8</accession>
<dbReference type="AlphaFoldDB" id="A0AAV1GIL8"/>
<dbReference type="EMBL" id="OY660878">
    <property type="protein sequence ID" value="CAJ1073896.1"/>
    <property type="molecule type" value="Genomic_DNA"/>
</dbReference>
<keyword evidence="2" id="KW-1185">Reference proteome</keyword>